<protein>
    <submittedName>
        <fullName evidence="12">ABC transporter</fullName>
    </submittedName>
</protein>
<feature type="domain" description="ABC transmembrane type-1" evidence="11">
    <location>
        <begin position="79"/>
        <end position="382"/>
    </location>
</feature>
<evidence type="ECO:0000256" key="3">
    <source>
        <dbReference type="ARBA" id="ARBA00022692"/>
    </source>
</evidence>
<dbReference type="Gene3D" id="1.20.1560.10">
    <property type="entry name" value="ABC transporter type 1, transmembrane domain"/>
    <property type="match status" value="1"/>
</dbReference>
<accession>A0AAD8YIB4</accession>
<dbReference type="PANTHER" id="PTHR43394:SF1">
    <property type="entry name" value="ATP-BINDING CASSETTE SUB-FAMILY B MEMBER 10, MITOCHONDRIAL"/>
    <property type="match status" value="1"/>
</dbReference>
<keyword evidence="6 9" id="KW-1133">Transmembrane helix</keyword>
<evidence type="ECO:0000313" key="12">
    <source>
        <dbReference type="EMBL" id="KAK1746798.1"/>
    </source>
</evidence>
<dbReference type="InterPro" id="IPR017871">
    <property type="entry name" value="ABC_transporter-like_CS"/>
</dbReference>
<evidence type="ECO:0000256" key="2">
    <source>
        <dbReference type="ARBA" id="ARBA00007577"/>
    </source>
</evidence>
<dbReference type="InterPro" id="IPR027417">
    <property type="entry name" value="P-loop_NTPase"/>
</dbReference>
<dbReference type="EMBL" id="JATAAI010000003">
    <property type="protein sequence ID" value="KAK1746798.1"/>
    <property type="molecule type" value="Genomic_DNA"/>
</dbReference>
<dbReference type="GO" id="GO:0016887">
    <property type="term" value="F:ATP hydrolysis activity"/>
    <property type="evidence" value="ECO:0007669"/>
    <property type="project" value="InterPro"/>
</dbReference>
<sequence>MNSQRHTKTIDEATDIELGDVDPISLKDIPLKDNTTAASTEATGSGSDAGSKEEPQLESTPPTFFQFLLLAKPELPLLLFSFALLIVADISNQLLPIIIARAYNALVDPLLDPSDRTHEINFTMMLVFILTLVGAVLGWFRLCIQGLAGERVVARLRLGMYKSVLSQDMSFYDETKSGEVVSRLGSDATLLQGSLSSGIPELLSGVVRAIICIILMFYLSAKLTGMTLGGVFVIFFLSFPLGKCLKTLSRLYQNTLGEAQTRSTEALGSPRTVQSFVAEEKELNRYAEKIGDPDKSKNWWPAASDERNTYEIGFKKVMVNSSFYTLIFGGGFFFLYLSLWYGFHLVNNGELSIGDLTAFQSYVFQVSFSVGQVAGNLARVYEGIGASGRMLYLMNREPAIPSKREDDDVPLEEPEHMDGRIEFKNVSFAYPSRPNSKVLRDFSLVIPQNTTAALVGSSGAGKSTIVSLLQRFYDATSGSITIDGHEITDLKLACLRHNIGYVEQEPQLFGFTVRENLLYGVTREVSQEELERVCRDANAHDFIDSWPEKYETFVGEKGVKVSGGQKQRLAIARALLTDCRILLLDEATSALDSESEALVQQAIDKAMQNRTVIIVAHRLSTVMQADQIVVMDDHQIEGTGTHEELIQSSKKYQDLIRRQSVMIKPITESFSKAV</sequence>
<reference evidence="12" key="1">
    <citation type="submission" date="2023-06" db="EMBL/GenBank/DDBJ databases">
        <title>Survivors Of The Sea: Transcriptome response of Skeletonema marinoi to long-term dormancy.</title>
        <authorList>
            <person name="Pinder M.I.M."/>
            <person name="Kourtchenko O."/>
            <person name="Robertson E.K."/>
            <person name="Larsson T."/>
            <person name="Maumus F."/>
            <person name="Osuna-Cruz C.M."/>
            <person name="Vancaester E."/>
            <person name="Stenow R."/>
            <person name="Vandepoele K."/>
            <person name="Ploug H."/>
            <person name="Bruchert V."/>
            <person name="Godhe A."/>
            <person name="Topel M."/>
        </authorList>
    </citation>
    <scope>NUCLEOTIDE SEQUENCE</scope>
    <source>
        <strain evidence="12">R05AC</strain>
    </source>
</reference>
<dbReference type="InterPro" id="IPR003593">
    <property type="entry name" value="AAA+_ATPase"/>
</dbReference>
<dbReference type="SMART" id="SM00382">
    <property type="entry name" value="AAA"/>
    <property type="match status" value="1"/>
</dbReference>
<dbReference type="Pfam" id="PF00664">
    <property type="entry name" value="ABC_membrane"/>
    <property type="match status" value="2"/>
</dbReference>
<dbReference type="PROSITE" id="PS00211">
    <property type="entry name" value="ABC_TRANSPORTER_1"/>
    <property type="match status" value="1"/>
</dbReference>
<dbReference type="InterPro" id="IPR039421">
    <property type="entry name" value="Type_1_exporter"/>
</dbReference>
<gene>
    <name evidence="12" type="ORF">QTG54_002142</name>
</gene>
<comment type="subcellular location">
    <subcellularLocation>
        <location evidence="1">Membrane</location>
        <topology evidence="1">Multi-pass membrane protein</topology>
    </subcellularLocation>
</comment>
<keyword evidence="4" id="KW-0547">Nucleotide-binding</keyword>
<evidence type="ECO:0000259" key="11">
    <source>
        <dbReference type="PROSITE" id="PS50929"/>
    </source>
</evidence>
<keyword evidence="13" id="KW-1185">Reference proteome</keyword>
<feature type="compositionally biased region" description="Low complexity" evidence="8">
    <location>
        <begin position="35"/>
        <end position="49"/>
    </location>
</feature>
<evidence type="ECO:0000259" key="10">
    <source>
        <dbReference type="PROSITE" id="PS50893"/>
    </source>
</evidence>
<feature type="domain" description="ABC transporter" evidence="10">
    <location>
        <begin position="421"/>
        <end position="658"/>
    </location>
</feature>
<dbReference type="PROSITE" id="PS50929">
    <property type="entry name" value="ABC_TM1F"/>
    <property type="match status" value="1"/>
</dbReference>
<dbReference type="AlphaFoldDB" id="A0AAD8YIB4"/>
<evidence type="ECO:0000256" key="9">
    <source>
        <dbReference type="SAM" id="Phobius"/>
    </source>
</evidence>
<organism evidence="12 13">
    <name type="scientific">Skeletonema marinoi</name>
    <dbReference type="NCBI Taxonomy" id="267567"/>
    <lineage>
        <taxon>Eukaryota</taxon>
        <taxon>Sar</taxon>
        <taxon>Stramenopiles</taxon>
        <taxon>Ochrophyta</taxon>
        <taxon>Bacillariophyta</taxon>
        <taxon>Coscinodiscophyceae</taxon>
        <taxon>Thalassiosirophycidae</taxon>
        <taxon>Thalassiosirales</taxon>
        <taxon>Skeletonemataceae</taxon>
        <taxon>Skeletonema</taxon>
        <taxon>Skeletonema marinoi-dohrnii complex</taxon>
    </lineage>
</organism>
<dbReference type="InterPro" id="IPR036640">
    <property type="entry name" value="ABC1_TM_sf"/>
</dbReference>
<evidence type="ECO:0000256" key="5">
    <source>
        <dbReference type="ARBA" id="ARBA00022840"/>
    </source>
</evidence>
<keyword evidence="7 9" id="KW-0472">Membrane</keyword>
<evidence type="ECO:0000313" key="13">
    <source>
        <dbReference type="Proteomes" id="UP001224775"/>
    </source>
</evidence>
<evidence type="ECO:0000256" key="1">
    <source>
        <dbReference type="ARBA" id="ARBA00004141"/>
    </source>
</evidence>
<dbReference type="InterPro" id="IPR003439">
    <property type="entry name" value="ABC_transporter-like_ATP-bd"/>
</dbReference>
<feature type="transmembrane region" description="Helical" evidence="9">
    <location>
        <begin position="77"/>
        <end position="100"/>
    </location>
</feature>
<feature type="transmembrane region" description="Helical" evidence="9">
    <location>
        <begin position="120"/>
        <end position="140"/>
    </location>
</feature>
<dbReference type="FunFam" id="3.40.50.300:FF:000251">
    <property type="entry name" value="ABC transporter B family member 19"/>
    <property type="match status" value="1"/>
</dbReference>
<evidence type="ECO:0000256" key="8">
    <source>
        <dbReference type="SAM" id="MobiDB-lite"/>
    </source>
</evidence>
<keyword evidence="3 9" id="KW-0812">Transmembrane</keyword>
<dbReference type="GO" id="GO:0005524">
    <property type="term" value="F:ATP binding"/>
    <property type="evidence" value="ECO:0007669"/>
    <property type="project" value="UniProtKB-KW"/>
</dbReference>
<dbReference type="GO" id="GO:0016020">
    <property type="term" value="C:membrane"/>
    <property type="evidence" value="ECO:0007669"/>
    <property type="project" value="UniProtKB-SubCell"/>
</dbReference>
<feature type="region of interest" description="Disordered" evidence="8">
    <location>
        <begin position="32"/>
        <end position="58"/>
    </location>
</feature>
<keyword evidence="5" id="KW-0067">ATP-binding</keyword>
<name>A0AAD8YIB4_9STRA</name>
<feature type="transmembrane region" description="Helical" evidence="9">
    <location>
        <begin position="202"/>
        <end position="219"/>
    </location>
</feature>
<feature type="transmembrane region" description="Helical" evidence="9">
    <location>
        <begin position="323"/>
        <end position="343"/>
    </location>
</feature>
<dbReference type="Pfam" id="PF00005">
    <property type="entry name" value="ABC_tran"/>
    <property type="match status" value="1"/>
</dbReference>
<evidence type="ECO:0000256" key="7">
    <source>
        <dbReference type="ARBA" id="ARBA00023136"/>
    </source>
</evidence>
<dbReference type="SUPFAM" id="SSF52540">
    <property type="entry name" value="P-loop containing nucleoside triphosphate hydrolases"/>
    <property type="match status" value="1"/>
</dbReference>
<dbReference type="Proteomes" id="UP001224775">
    <property type="component" value="Unassembled WGS sequence"/>
</dbReference>
<dbReference type="InterPro" id="IPR011527">
    <property type="entry name" value="ABC1_TM_dom"/>
</dbReference>
<proteinExistence type="inferred from homology"/>
<dbReference type="SUPFAM" id="SSF90123">
    <property type="entry name" value="ABC transporter transmembrane region"/>
    <property type="match status" value="1"/>
</dbReference>
<comment type="caution">
    <text evidence="12">The sequence shown here is derived from an EMBL/GenBank/DDBJ whole genome shotgun (WGS) entry which is preliminary data.</text>
</comment>
<dbReference type="GO" id="GO:0015421">
    <property type="term" value="F:ABC-type oligopeptide transporter activity"/>
    <property type="evidence" value="ECO:0007669"/>
    <property type="project" value="TreeGrafter"/>
</dbReference>
<feature type="transmembrane region" description="Helical" evidence="9">
    <location>
        <begin position="225"/>
        <end position="242"/>
    </location>
</feature>
<evidence type="ECO:0000256" key="6">
    <source>
        <dbReference type="ARBA" id="ARBA00022989"/>
    </source>
</evidence>
<evidence type="ECO:0000256" key="4">
    <source>
        <dbReference type="ARBA" id="ARBA00022741"/>
    </source>
</evidence>
<comment type="similarity">
    <text evidence="2">Belongs to the ABC transporter superfamily. ABCB family. Multidrug resistance exporter (TC 3.A.1.201) subfamily.</text>
</comment>
<dbReference type="Gene3D" id="3.40.50.300">
    <property type="entry name" value="P-loop containing nucleotide triphosphate hydrolases"/>
    <property type="match status" value="1"/>
</dbReference>
<dbReference type="PROSITE" id="PS50893">
    <property type="entry name" value="ABC_TRANSPORTER_2"/>
    <property type="match status" value="1"/>
</dbReference>
<dbReference type="CDD" id="cd03249">
    <property type="entry name" value="ABC_MTABC3_MDL1_MDL2"/>
    <property type="match status" value="1"/>
</dbReference>
<dbReference type="PANTHER" id="PTHR43394">
    <property type="entry name" value="ATP-DEPENDENT PERMEASE MDL1, MITOCHONDRIAL"/>
    <property type="match status" value="1"/>
</dbReference>